<dbReference type="Proteomes" id="UP000018144">
    <property type="component" value="Unassembled WGS sequence"/>
</dbReference>
<reference evidence="2 3" key="1">
    <citation type="journal article" date="2013" name="PLoS Genet.">
        <title>The genome and development-dependent transcriptomes of Pyronema confluens: a window into fungal evolution.</title>
        <authorList>
            <person name="Traeger S."/>
            <person name="Altegoer F."/>
            <person name="Freitag M."/>
            <person name="Gabaldon T."/>
            <person name="Kempken F."/>
            <person name="Kumar A."/>
            <person name="Marcet-Houben M."/>
            <person name="Poggeler S."/>
            <person name="Stajich J.E."/>
            <person name="Nowrousian M."/>
        </authorList>
    </citation>
    <scope>NUCLEOTIDE SEQUENCE [LARGE SCALE GENOMIC DNA]</scope>
    <source>
        <strain evidence="3">CBS 100304</strain>
        <tissue evidence="2">Vegetative mycelium</tissue>
    </source>
</reference>
<evidence type="ECO:0000313" key="2">
    <source>
        <dbReference type="EMBL" id="CCX33815.1"/>
    </source>
</evidence>
<keyword evidence="3" id="KW-1185">Reference proteome</keyword>
<evidence type="ECO:0000313" key="3">
    <source>
        <dbReference type="Proteomes" id="UP000018144"/>
    </source>
</evidence>
<proteinExistence type="predicted"/>
<dbReference type="EMBL" id="HF936249">
    <property type="protein sequence ID" value="CCX33815.1"/>
    <property type="molecule type" value="Genomic_DNA"/>
</dbReference>
<organism evidence="2 3">
    <name type="scientific">Pyronema omphalodes (strain CBS 100304)</name>
    <name type="common">Pyronema confluens</name>
    <dbReference type="NCBI Taxonomy" id="1076935"/>
    <lineage>
        <taxon>Eukaryota</taxon>
        <taxon>Fungi</taxon>
        <taxon>Dikarya</taxon>
        <taxon>Ascomycota</taxon>
        <taxon>Pezizomycotina</taxon>
        <taxon>Pezizomycetes</taxon>
        <taxon>Pezizales</taxon>
        <taxon>Pyronemataceae</taxon>
        <taxon>Pyronema</taxon>
    </lineage>
</organism>
<name>U4LPG1_PYROM</name>
<feature type="region of interest" description="Disordered" evidence="1">
    <location>
        <begin position="1"/>
        <end position="49"/>
    </location>
</feature>
<feature type="compositionally biased region" description="Low complexity" evidence="1">
    <location>
        <begin position="18"/>
        <end position="30"/>
    </location>
</feature>
<protein>
    <submittedName>
        <fullName evidence="2">Uncharacterized protein</fullName>
    </submittedName>
</protein>
<sequence length="49" mass="5118">MVALRTVVGRHQQLTQFSSSPGSPGLTSTSAMGSPGRDGLPNEREHNAP</sequence>
<evidence type="ECO:0000256" key="1">
    <source>
        <dbReference type="SAM" id="MobiDB-lite"/>
    </source>
</evidence>
<gene>
    <name evidence="2" type="ORF">PCON_02057</name>
</gene>
<dbReference type="AlphaFoldDB" id="U4LPG1"/>
<feature type="compositionally biased region" description="Basic and acidic residues" evidence="1">
    <location>
        <begin position="40"/>
        <end position="49"/>
    </location>
</feature>
<accession>U4LPG1</accession>